<organism evidence="1 2">
    <name type="scientific">Paenibacillus chartarius</name>
    <dbReference type="NCBI Taxonomy" id="747481"/>
    <lineage>
        <taxon>Bacteria</taxon>
        <taxon>Bacillati</taxon>
        <taxon>Bacillota</taxon>
        <taxon>Bacilli</taxon>
        <taxon>Bacillales</taxon>
        <taxon>Paenibacillaceae</taxon>
        <taxon>Paenibacillus</taxon>
    </lineage>
</organism>
<proteinExistence type="predicted"/>
<sequence length="57" mass="6323">MAMAAFVLLTGAFLIFMGGICAALAHFVNTDTLESDLDLLWDRYPADVQAKIRKTFE</sequence>
<accession>A0ABV6DRU7</accession>
<comment type="caution">
    <text evidence="1">The sequence shown here is derived from an EMBL/GenBank/DDBJ whole genome shotgun (WGS) entry which is preliminary data.</text>
</comment>
<gene>
    <name evidence="1" type="ORF">ACFFK0_23580</name>
</gene>
<evidence type="ECO:0000313" key="2">
    <source>
        <dbReference type="Proteomes" id="UP001589776"/>
    </source>
</evidence>
<reference evidence="1 2" key="1">
    <citation type="submission" date="2024-09" db="EMBL/GenBank/DDBJ databases">
        <authorList>
            <person name="Sun Q."/>
            <person name="Mori K."/>
        </authorList>
    </citation>
    <scope>NUCLEOTIDE SEQUENCE [LARGE SCALE GENOMIC DNA]</scope>
    <source>
        <strain evidence="1 2">CCM 7759</strain>
    </source>
</reference>
<name>A0ABV6DRU7_9BACL</name>
<evidence type="ECO:0008006" key="3">
    <source>
        <dbReference type="Google" id="ProtNLM"/>
    </source>
</evidence>
<dbReference type="Proteomes" id="UP001589776">
    <property type="component" value="Unassembled WGS sequence"/>
</dbReference>
<dbReference type="EMBL" id="JBHLWN010000091">
    <property type="protein sequence ID" value="MFC0215381.1"/>
    <property type="molecule type" value="Genomic_DNA"/>
</dbReference>
<evidence type="ECO:0000313" key="1">
    <source>
        <dbReference type="EMBL" id="MFC0215381.1"/>
    </source>
</evidence>
<keyword evidence="2" id="KW-1185">Reference proteome</keyword>
<protein>
    <recommendedName>
        <fullName evidence="3">Nematode cuticle collagen N-terminal domain-containing protein</fullName>
    </recommendedName>
</protein>
<dbReference type="RefSeq" id="WP_377472831.1">
    <property type="nucleotide sequence ID" value="NZ_JBHLWN010000091.1"/>
</dbReference>